<dbReference type="AlphaFoldDB" id="A0A974RX14"/>
<dbReference type="Pfam" id="PF15515">
    <property type="entry name" value="MvaI_BcnI"/>
    <property type="match status" value="1"/>
</dbReference>
<evidence type="ECO:0000259" key="1">
    <source>
        <dbReference type="Pfam" id="PF15515"/>
    </source>
</evidence>
<evidence type="ECO:0000313" key="3">
    <source>
        <dbReference type="Proteomes" id="UP000595278"/>
    </source>
</evidence>
<keyword evidence="2" id="KW-0540">Nuclease</keyword>
<gene>
    <name evidence="2" type="ORF">JHT90_00310</name>
</gene>
<dbReference type="Gene3D" id="3.30.70.3570">
    <property type="entry name" value="MvaI/BcnI restriction endonuclease, recognition domain"/>
    <property type="match status" value="1"/>
</dbReference>
<keyword evidence="3" id="KW-1185">Reference proteome</keyword>
<keyword evidence="2" id="KW-0255">Endonuclease</keyword>
<dbReference type="GO" id="GO:0004519">
    <property type="term" value="F:endonuclease activity"/>
    <property type="evidence" value="ECO:0007669"/>
    <property type="project" value="UniProtKB-KW"/>
</dbReference>
<dbReference type="KEGG" id="eaz:JHT90_00310"/>
<name>A0A974RX14_9GAMM</name>
<dbReference type="InterPro" id="IPR029127">
    <property type="entry name" value="MvaI_BcnI"/>
</dbReference>
<dbReference type="InterPro" id="IPR043004">
    <property type="entry name" value="MvaI_BcnI_cat"/>
</dbReference>
<accession>A0A974RX14</accession>
<reference evidence="2 3" key="1">
    <citation type="submission" date="2021-01" db="EMBL/GenBank/DDBJ databases">
        <title>Entomomonas sp. F2A isolated from a house cricket (Acheta domesticus).</title>
        <authorList>
            <person name="Spergser J."/>
            <person name="Busse H.-J."/>
        </authorList>
    </citation>
    <scope>NUCLEOTIDE SEQUENCE [LARGE SCALE GENOMIC DNA]</scope>
    <source>
        <strain evidence="2 3">F2A</strain>
    </source>
</reference>
<dbReference type="EMBL" id="CP067393">
    <property type="protein sequence ID" value="QQP85743.1"/>
    <property type="molecule type" value="Genomic_DNA"/>
</dbReference>
<dbReference type="Proteomes" id="UP000595278">
    <property type="component" value="Chromosome"/>
</dbReference>
<organism evidence="2 3">
    <name type="scientific">Entomomonas asaccharolytica</name>
    <dbReference type="NCBI Taxonomy" id="2785331"/>
    <lineage>
        <taxon>Bacteria</taxon>
        <taxon>Pseudomonadati</taxon>
        <taxon>Pseudomonadota</taxon>
        <taxon>Gammaproteobacteria</taxon>
        <taxon>Pseudomonadales</taxon>
        <taxon>Pseudomonadaceae</taxon>
        <taxon>Entomomonas</taxon>
    </lineage>
</organism>
<sequence length="251" mass="28654">MWTTIENANLQAFINDFNKVRNLGFIPCTRLGSTAIGKTFEDALKIAENNKKDPDLHGFEIKAQRHLTSSYVTLCTKSPTNPPKANQILKDEYGYPDASHPDINVLHTSIFCGKTNRLPSNYCFTLEIDELNEQLYIVITNPEGIINKSIYYTFTAIQNALSKINNLAYVQAETEIRNGQEFFHFKNATIFSQMKDFHVFIDMMKQGKIMYDIRLGAYKTGPKIGKAHDHGSGFRIKKENFGQLYNYSQTI</sequence>
<protein>
    <submittedName>
        <fullName evidence="2">MvaI/BcnI restriction endonuclease family protein</fullName>
    </submittedName>
</protein>
<dbReference type="RefSeq" id="WP_201092666.1">
    <property type="nucleotide sequence ID" value="NZ_CP067393.1"/>
</dbReference>
<dbReference type="REBASE" id="472734">
    <property type="entry name" value="EspF2AORF300P"/>
</dbReference>
<dbReference type="Gene3D" id="3.40.210.20">
    <property type="entry name" value="MvaI/BcnI restriction endonuclease, catalytic domain"/>
    <property type="match status" value="1"/>
</dbReference>
<feature type="domain" description="MvaI/BcnI restriction endonuclease" evidence="1">
    <location>
        <begin position="14"/>
        <end position="245"/>
    </location>
</feature>
<dbReference type="InterPro" id="IPR043005">
    <property type="entry name" value="MvaI_BcnI_rec"/>
</dbReference>
<keyword evidence="2" id="KW-0378">Hydrolase</keyword>
<proteinExistence type="predicted"/>
<evidence type="ECO:0000313" key="2">
    <source>
        <dbReference type="EMBL" id="QQP85743.1"/>
    </source>
</evidence>